<feature type="transmembrane region" description="Helical" evidence="2">
    <location>
        <begin position="77"/>
        <end position="98"/>
    </location>
</feature>
<dbReference type="PANTHER" id="PTHR35043:SF7">
    <property type="entry name" value="TRANSCRIPTION FACTOR DOMAIN-CONTAINING PROTEIN"/>
    <property type="match status" value="1"/>
</dbReference>
<proteinExistence type="predicted"/>
<name>A0A2V1D5L4_9PLEO</name>
<dbReference type="Proteomes" id="UP000244855">
    <property type="component" value="Unassembled WGS sequence"/>
</dbReference>
<dbReference type="STRING" id="97972.A0A2V1D5L4"/>
<keyword evidence="5" id="KW-1185">Reference proteome</keyword>
<feature type="region of interest" description="Disordered" evidence="1">
    <location>
        <begin position="113"/>
        <end position="135"/>
    </location>
</feature>
<evidence type="ECO:0000256" key="2">
    <source>
        <dbReference type="SAM" id="Phobius"/>
    </source>
</evidence>
<sequence>MLFIILFAALGAGLPLQNNNNTATEKVGWTEAPQARGTFDLLLSCLTTLSLCAWTAYHPNVHFARSGWSRWSHRLLWMFIAVFVPEIVLWCACDQWWVARQLKKTVNEMIEKKTKEKRPHRTASLTSSSSSSSSAQSSLKPWTLEQAFFALSGGFALPSSIPSHPPRTLTPLGIILLLKLDILPNVDPNTIADKSKADGIAKALVCIQAAWFFVQCIARAAKKLPVTVLEIHVLAHVLCAFAIYAVWFRKGYDICAPIVIDGEEAESLGALFVLDAGPVRNNFQCCNLPLS</sequence>
<feature type="compositionally biased region" description="Low complexity" evidence="1">
    <location>
        <begin position="122"/>
        <end position="135"/>
    </location>
</feature>
<evidence type="ECO:0000256" key="1">
    <source>
        <dbReference type="SAM" id="MobiDB-lite"/>
    </source>
</evidence>
<dbReference type="OrthoDB" id="3061561at2759"/>
<gene>
    <name evidence="4" type="ORF">DM02DRAFT_604135</name>
</gene>
<feature type="chain" id="PRO_5016108873" evidence="3">
    <location>
        <begin position="16"/>
        <end position="291"/>
    </location>
</feature>
<keyword evidence="2" id="KW-1133">Transmembrane helix</keyword>
<reference evidence="4 5" key="1">
    <citation type="journal article" date="2018" name="Sci. Rep.">
        <title>Comparative genomics provides insights into the lifestyle and reveals functional heterogeneity of dark septate endophytic fungi.</title>
        <authorList>
            <person name="Knapp D.G."/>
            <person name="Nemeth J.B."/>
            <person name="Barry K."/>
            <person name="Hainaut M."/>
            <person name="Henrissat B."/>
            <person name="Johnson J."/>
            <person name="Kuo A."/>
            <person name="Lim J.H.P."/>
            <person name="Lipzen A."/>
            <person name="Nolan M."/>
            <person name="Ohm R.A."/>
            <person name="Tamas L."/>
            <person name="Grigoriev I.V."/>
            <person name="Spatafora J.W."/>
            <person name="Nagy L.G."/>
            <person name="Kovacs G.M."/>
        </authorList>
    </citation>
    <scope>NUCLEOTIDE SEQUENCE [LARGE SCALE GENOMIC DNA]</scope>
    <source>
        <strain evidence="4 5">DSE2036</strain>
    </source>
</reference>
<evidence type="ECO:0000313" key="4">
    <source>
        <dbReference type="EMBL" id="PVH93305.1"/>
    </source>
</evidence>
<evidence type="ECO:0000256" key="3">
    <source>
        <dbReference type="SAM" id="SignalP"/>
    </source>
</evidence>
<protein>
    <submittedName>
        <fullName evidence="4">Uncharacterized protein</fullName>
    </submittedName>
</protein>
<organism evidence="4 5">
    <name type="scientific">Periconia macrospinosa</name>
    <dbReference type="NCBI Taxonomy" id="97972"/>
    <lineage>
        <taxon>Eukaryota</taxon>
        <taxon>Fungi</taxon>
        <taxon>Dikarya</taxon>
        <taxon>Ascomycota</taxon>
        <taxon>Pezizomycotina</taxon>
        <taxon>Dothideomycetes</taxon>
        <taxon>Pleosporomycetidae</taxon>
        <taxon>Pleosporales</taxon>
        <taxon>Massarineae</taxon>
        <taxon>Periconiaceae</taxon>
        <taxon>Periconia</taxon>
    </lineage>
</organism>
<evidence type="ECO:0000313" key="5">
    <source>
        <dbReference type="Proteomes" id="UP000244855"/>
    </source>
</evidence>
<accession>A0A2V1D5L4</accession>
<feature type="signal peptide" evidence="3">
    <location>
        <begin position="1"/>
        <end position="15"/>
    </location>
</feature>
<keyword evidence="3" id="KW-0732">Signal</keyword>
<dbReference type="EMBL" id="KZ805598">
    <property type="protein sequence ID" value="PVH93305.1"/>
    <property type="molecule type" value="Genomic_DNA"/>
</dbReference>
<dbReference type="PANTHER" id="PTHR35043">
    <property type="entry name" value="TRANSCRIPTION FACTOR DOMAIN-CONTAINING PROTEIN"/>
    <property type="match status" value="1"/>
</dbReference>
<keyword evidence="2" id="KW-0812">Transmembrane</keyword>
<dbReference type="AlphaFoldDB" id="A0A2V1D5L4"/>
<keyword evidence="2" id="KW-0472">Membrane</keyword>